<keyword evidence="4" id="KW-1185">Reference proteome</keyword>
<gene>
    <name evidence="3" type="ORF">KPS_001362</name>
</gene>
<dbReference type="Pfam" id="PF12729">
    <property type="entry name" value="4HB_MCP_1"/>
    <property type="match status" value="1"/>
</dbReference>
<evidence type="ECO:0000313" key="3">
    <source>
        <dbReference type="EMBL" id="WMW66750.1"/>
    </source>
</evidence>
<organism evidence="3 4">
    <name type="scientific">Nitratidesulfovibrio liaohensis</name>
    <dbReference type="NCBI Taxonomy" id="2604158"/>
    <lineage>
        <taxon>Bacteria</taxon>
        <taxon>Pseudomonadati</taxon>
        <taxon>Thermodesulfobacteriota</taxon>
        <taxon>Desulfovibrionia</taxon>
        <taxon>Desulfovibrionales</taxon>
        <taxon>Desulfovibrionaceae</taxon>
        <taxon>Nitratidesulfovibrio</taxon>
    </lineage>
</organism>
<evidence type="ECO:0000259" key="2">
    <source>
        <dbReference type="Pfam" id="PF12729"/>
    </source>
</evidence>
<dbReference type="InterPro" id="IPR024478">
    <property type="entry name" value="HlyB_4HB_MCP"/>
</dbReference>
<proteinExistence type="predicted"/>
<keyword evidence="1" id="KW-0812">Transmembrane</keyword>
<keyword evidence="1" id="KW-1133">Transmembrane helix</keyword>
<name>A0ABY9R7Z4_9BACT</name>
<protein>
    <submittedName>
        <fullName evidence="3">MCP four helix bundle domain-containing protein</fullName>
    </submittedName>
</protein>
<dbReference type="EMBL" id="CP133659">
    <property type="protein sequence ID" value="WMW66750.1"/>
    <property type="molecule type" value="Genomic_DNA"/>
</dbReference>
<keyword evidence="1" id="KW-0472">Membrane</keyword>
<feature type="domain" description="Chemotaxis methyl-accepting receptor HlyB-like 4HB MCP" evidence="2">
    <location>
        <begin position="13"/>
        <end position="182"/>
    </location>
</feature>
<feature type="transmembrane region" description="Helical" evidence="1">
    <location>
        <begin position="198"/>
        <end position="219"/>
    </location>
</feature>
<evidence type="ECO:0000256" key="1">
    <source>
        <dbReference type="SAM" id="Phobius"/>
    </source>
</evidence>
<accession>A0ABY9R7Z4</accession>
<sequence>MPTPSGPMLFRHLSVFQRLLIGTLLIVAFSIVLGYSTLSLMRDMAEDANTVYRHTFIATRSLQQAKESVERMRAAMREQIIEVDETIKAEQVATLRREERLFHDCMDAVRANFRGNPALIDALANRYDDFLSMRDRAMTMAENREIQEAWRLTESSPQNPADLLLHAIDDLMHAARSTAEHFFQSSVAENRTTMFKAIAAYGLFCALVVAITYLVSWSIRRRLLALTDCV</sequence>
<evidence type="ECO:0000313" key="4">
    <source>
        <dbReference type="Proteomes" id="UP001180616"/>
    </source>
</evidence>
<dbReference type="Proteomes" id="UP001180616">
    <property type="component" value="Chromosome"/>
</dbReference>
<dbReference type="RefSeq" id="WP_309542613.1">
    <property type="nucleotide sequence ID" value="NZ_CP133659.1"/>
</dbReference>
<reference evidence="3" key="1">
    <citation type="submission" date="2023-09" db="EMBL/GenBank/DDBJ databases">
        <authorList>
            <consortium name="CW5 consortium"/>
            <person name="Lu C.-W."/>
        </authorList>
    </citation>
    <scope>NUCLEOTIDE SEQUENCE</scope>
    <source>
        <strain evidence="3">KPS</strain>
    </source>
</reference>
<feature type="transmembrane region" description="Helical" evidence="1">
    <location>
        <begin position="15"/>
        <end position="35"/>
    </location>
</feature>